<protein>
    <recommendedName>
        <fullName evidence="2">Mei2-like C-terminal RNA recognition motif domain-containing protein</fullName>
    </recommendedName>
</protein>
<dbReference type="Pfam" id="PF04059">
    <property type="entry name" value="RRM_2"/>
    <property type="match status" value="1"/>
</dbReference>
<evidence type="ECO:0000313" key="4">
    <source>
        <dbReference type="Proteomes" id="UP000008311"/>
    </source>
</evidence>
<dbReference type="InterPro" id="IPR007201">
    <property type="entry name" value="Mei2-like_Rrm_C"/>
</dbReference>
<keyword evidence="4" id="KW-1185">Reference proteome</keyword>
<proteinExistence type="predicted"/>
<dbReference type="GO" id="GO:0003723">
    <property type="term" value="F:RNA binding"/>
    <property type="evidence" value="ECO:0000318"/>
    <property type="project" value="GO_Central"/>
</dbReference>
<dbReference type="GO" id="GO:1990904">
    <property type="term" value="C:ribonucleoprotein complex"/>
    <property type="evidence" value="ECO:0000318"/>
    <property type="project" value="GO_Central"/>
</dbReference>
<sequence length="407" mass="45830">MASSLENPNHDIKVSSPKRLNPHASPFQILDSNSPPLSPAKSCLFLPLRPFFPHEYRFRPPLPQMLSVVQPLPVSPPPHPGVVCYPVPRPHHLHHNLPTPSWAYPAVYYNTHKQPLPAANTVPYYVEHVSKESSMYHTNTQPVGMGNLERNNPNYGHDEKRFHAVQMGDMNNFGVLGCKEKREKTRAVKKSEAPRMRSKRKEKLGYPCFGELWVPKGIASNKKNGGGGSGSKFGKKTDGVLHPPVSDAINLEENTSLMIRNIPNQFERNKLMDILDRHCQEENEKAELRSDPIKSEYDFLYLPMDFKSRANFGYAFVNFTNSAGAARFAKRFQKHKWDVMLNKKTCEICCAKIQGKNALRNHFKNSVFPCHTNGYLPVVFSPPRGGPVSSEPIVVGKCGVAAVDQRK</sequence>
<dbReference type="Proteomes" id="UP000008311">
    <property type="component" value="Unassembled WGS sequence"/>
</dbReference>
<dbReference type="InParanoid" id="B9RJA4"/>
<dbReference type="InterPro" id="IPR035979">
    <property type="entry name" value="RBD_domain_sf"/>
</dbReference>
<evidence type="ECO:0000256" key="1">
    <source>
        <dbReference type="SAM" id="MobiDB-lite"/>
    </source>
</evidence>
<dbReference type="Gene3D" id="3.30.70.330">
    <property type="match status" value="1"/>
</dbReference>
<dbReference type="AlphaFoldDB" id="B9RJA4"/>
<accession>B9RJA4</accession>
<dbReference type="SUPFAM" id="SSF54928">
    <property type="entry name" value="RNA-binding domain, RBD"/>
    <property type="match status" value="1"/>
</dbReference>
<feature type="region of interest" description="Disordered" evidence="1">
    <location>
        <begin position="1"/>
        <end position="33"/>
    </location>
</feature>
<evidence type="ECO:0000313" key="3">
    <source>
        <dbReference type="EMBL" id="EEF48406.1"/>
    </source>
</evidence>
<feature type="domain" description="Mei2-like C-terminal RNA recognition motif" evidence="2">
    <location>
        <begin position="255"/>
        <end position="364"/>
    </location>
</feature>
<organism evidence="3 4">
    <name type="scientific">Ricinus communis</name>
    <name type="common">Castor bean</name>
    <dbReference type="NCBI Taxonomy" id="3988"/>
    <lineage>
        <taxon>Eukaryota</taxon>
        <taxon>Viridiplantae</taxon>
        <taxon>Streptophyta</taxon>
        <taxon>Embryophyta</taxon>
        <taxon>Tracheophyta</taxon>
        <taxon>Spermatophyta</taxon>
        <taxon>Magnoliopsida</taxon>
        <taxon>eudicotyledons</taxon>
        <taxon>Gunneridae</taxon>
        <taxon>Pentapetalae</taxon>
        <taxon>rosids</taxon>
        <taxon>fabids</taxon>
        <taxon>Malpighiales</taxon>
        <taxon>Euphorbiaceae</taxon>
        <taxon>Acalyphoideae</taxon>
        <taxon>Acalypheae</taxon>
        <taxon>Ricinus</taxon>
    </lineage>
</organism>
<dbReference type="eggNOG" id="KOG4660">
    <property type="taxonomic scope" value="Eukaryota"/>
</dbReference>
<dbReference type="EMBL" id="EQ973783">
    <property type="protein sequence ID" value="EEF48406.1"/>
    <property type="molecule type" value="Genomic_DNA"/>
</dbReference>
<evidence type="ECO:0000259" key="2">
    <source>
        <dbReference type="Pfam" id="PF04059"/>
    </source>
</evidence>
<dbReference type="InterPro" id="IPR012677">
    <property type="entry name" value="Nucleotide-bd_a/b_plait_sf"/>
</dbReference>
<reference evidence="4" key="1">
    <citation type="journal article" date="2010" name="Nat. Biotechnol.">
        <title>Draft genome sequence of the oilseed species Ricinus communis.</title>
        <authorList>
            <person name="Chan A.P."/>
            <person name="Crabtree J."/>
            <person name="Zhao Q."/>
            <person name="Lorenzi H."/>
            <person name="Orvis J."/>
            <person name="Puiu D."/>
            <person name="Melake-Berhan A."/>
            <person name="Jones K.M."/>
            <person name="Redman J."/>
            <person name="Chen G."/>
            <person name="Cahoon E.B."/>
            <person name="Gedil M."/>
            <person name="Stanke M."/>
            <person name="Haas B.J."/>
            <person name="Wortman J.R."/>
            <person name="Fraser-Liggett C.M."/>
            <person name="Ravel J."/>
            <person name="Rabinowicz P.D."/>
        </authorList>
    </citation>
    <scope>NUCLEOTIDE SEQUENCE [LARGE SCALE GENOMIC DNA]</scope>
    <source>
        <strain evidence="4">cv. Hale</strain>
    </source>
</reference>
<gene>
    <name evidence="3" type="ORF">RCOM_1032650</name>
</gene>
<name>B9RJA4_RICCO</name>